<accession>A0ACA9RCF7</accession>
<proteinExistence type="predicted"/>
<organism evidence="1 2">
    <name type="scientific">Racocetra persica</name>
    <dbReference type="NCBI Taxonomy" id="160502"/>
    <lineage>
        <taxon>Eukaryota</taxon>
        <taxon>Fungi</taxon>
        <taxon>Fungi incertae sedis</taxon>
        <taxon>Mucoromycota</taxon>
        <taxon>Glomeromycotina</taxon>
        <taxon>Glomeromycetes</taxon>
        <taxon>Diversisporales</taxon>
        <taxon>Gigasporaceae</taxon>
        <taxon>Racocetra</taxon>
    </lineage>
</organism>
<evidence type="ECO:0000313" key="1">
    <source>
        <dbReference type="EMBL" id="CAG8787248.1"/>
    </source>
</evidence>
<gene>
    <name evidence="1" type="ORF">RPERSI_LOCUS18508</name>
</gene>
<feature type="non-terminal residue" evidence="1">
    <location>
        <position position="223"/>
    </location>
</feature>
<dbReference type="EMBL" id="CAJVQC010049177">
    <property type="protein sequence ID" value="CAG8787248.1"/>
    <property type="molecule type" value="Genomic_DNA"/>
</dbReference>
<dbReference type="Proteomes" id="UP000789920">
    <property type="component" value="Unassembled WGS sequence"/>
</dbReference>
<evidence type="ECO:0000313" key="2">
    <source>
        <dbReference type="Proteomes" id="UP000789920"/>
    </source>
</evidence>
<keyword evidence="2" id="KW-1185">Reference proteome</keyword>
<name>A0ACA9RCF7_9GLOM</name>
<sequence length="223" mass="25787">MPIQTQSLKRGLEDQCDDAIRKKSLSREEERTYYPNDRTTLPREESQGDRTAPPREESQGDHTTPIREGTYFLDTAYTASDFGVKYYRLCRCHDASEKNSEAVNNSSQILKHGLEGNEDNKGMKGKVTRNTCANGNNIFTKNYYDNDRVIIDDVEDLYFQDGDPTNDYKIKEINVSQMFRKYQNESVRMSKNGGLFVESNVHEIFSLSSIFLLYEILIQTKWS</sequence>
<reference evidence="1" key="1">
    <citation type="submission" date="2021-06" db="EMBL/GenBank/DDBJ databases">
        <authorList>
            <person name="Kallberg Y."/>
            <person name="Tangrot J."/>
            <person name="Rosling A."/>
        </authorList>
    </citation>
    <scope>NUCLEOTIDE SEQUENCE</scope>
    <source>
        <strain evidence="1">MA461A</strain>
    </source>
</reference>
<protein>
    <submittedName>
        <fullName evidence="1">10432_t:CDS:1</fullName>
    </submittedName>
</protein>
<comment type="caution">
    <text evidence="1">The sequence shown here is derived from an EMBL/GenBank/DDBJ whole genome shotgun (WGS) entry which is preliminary data.</text>
</comment>